<dbReference type="PANTHER" id="PTHR45749">
    <property type="match status" value="1"/>
</dbReference>
<accession>A0ABQ8MA66</accession>
<evidence type="ECO:0000313" key="2">
    <source>
        <dbReference type="EMBL" id="KAI2659520.1"/>
    </source>
</evidence>
<dbReference type="InterPro" id="IPR012337">
    <property type="entry name" value="RNaseH-like_sf"/>
</dbReference>
<feature type="compositionally biased region" description="Polar residues" evidence="1">
    <location>
        <begin position="20"/>
        <end position="29"/>
    </location>
</feature>
<reference evidence="2 3" key="1">
    <citation type="submission" date="2022-01" db="EMBL/GenBank/DDBJ databases">
        <title>A high-quality chromosome-level genome assembly of rohu carp, Labeo rohita.</title>
        <authorList>
            <person name="Arick M.A. II"/>
            <person name="Hsu C.-Y."/>
            <person name="Magbanua Z."/>
            <person name="Pechanova O."/>
            <person name="Grover C."/>
            <person name="Miller E."/>
            <person name="Thrash A."/>
            <person name="Ezzel L."/>
            <person name="Alam S."/>
            <person name="Benzie J."/>
            <person name="Hamilton M."/>
            <person name="Karsi A."/>
            <person name="Lawrence M.L."/>
            <person name="Peterson D.G."/>
        </authorList>
    </citation>
    <scope>NUCLEOTIDE SEQUENCE [LARGE SCALE GENOMIC DNA]</scope>
    <source>
        <strain evidence="3">BAU-BD-2019</strain>
        <tissue evidence="2">Blood</tissue>
    </source>
</reference>
<keyword evidence="3" id="KW-1185">Reference proteome</keyword>
<dbReference type="PANTHER" id="PTHR45749:SF23">
    <property type="entry name" value="ZINC FINGER MYM-TYPE PROTEIN 1-LIKE"/>
    <property type="match status" value="1"/>
</dbReference>
<gene>
    <name evidence="2" type="ORF">H4Q32_029057</name>
</gene>
<organism evidence="2 3">
    <name type="scientific">Labeo rohita</name>
    <name type="common">Indian major carp</name>
    <name type="synonym">Cyprinus rohita</name>
    <dbReference type="NCBI Taxonomy" id="84645"/>
    <lineage>
        <taxon>Eukaryota</taxon>
        <taxon>Metazoa</taxon>
        <taxon>Chordata</taxon>
        <taxon>Craniata</taxon>
        <taxon>Vertebrata</taxon>
        <taxon>Euteleostomi</taxon>
        <taxon>Actinopterygii</taxon>
        <taxon>Neopterygii</taxon>
        <taxon>Teleostei</taxon>
        <taxon>Ostariophysi</taxon>
        <taxon>Cypriniformes</taxon>
        <taxon>Cyprinidae</taxon>
        <taxon>Labeoninae</taxon>
        <taxon>Labeonini</taxon>
        <taxon>Labeo</taxon>
    </lineage>
</organism>
<dbReference type="SUPFAM" id="SSF53098">
    <property type="entry name" value="Ribonuclease H-like"/>
    <property type="match status" value="1"/>
</dbReference>
<dbReference type="Proteomes" id="UP000830375">
    <property type="component" value="Unassembled WGS sequence"/>
</dbReference>
<feature type="region of interest" description="Disordered" evidence="1">
    <location>
        <begin position="1"/>
        <end position="29"/>
    </location>
</feature>
<sequence length="342" mass="38340">MSIPEVSEADVSIPREQRSKATPTGTESLNGQRMNISEIWICQQEFNKGALLQTDDKWRGLSKGMVILACSAHGTVDSRIVSSLAKDVLAQQTYWRNILKHIIVTVKCLASCGLPFCGENKQHDSPRNYNFLGCLKLISQFDPLLSEHLTKYGHKGSGITNLSSTMCDMTLFDSDKPLEHFLQFIPKHSHTAERMTNVLMLAIKEHNIELMDCRGQSYDNANNMAGRYSGLQARIKDANPLVEYVPCSAHSLNLVGSYAVECCTEAASFFGFVQMLYNFFSASTKQWEMIISYLVKCEELTLKSLSATRWSVRADATRALRVGYGAIKEALESIHDDQEFQK</sequence>
<evidence type="ECO:0000256" key="1">
    <source>
        <dbReference type="SAM" id="MobiDB-lite"/>
    </source>
</evidence>
<name>A0ABQ8MA66_LABRO</name>
<proteinExistence type="predicted"/>
<evidence type="ECO:0000313" key="3">
    <source>
        <dbReference type="Proteomes" id="UP000830375"/>
    </source>
</evidence>
<comment type="caution">
    <text evidence="2">The sequence shown here is derived from an EMBL/GenBank/DDBJ whole genome shotgun (WGS) entry which is preliminary data.</text>
</comment>
<dbReference type="EMBL" id="JACTAM010000011">
    <property type="protein sequence ID" value="KAI2659520.1"/>
    <property type="molecule type" value="Genomic_DNA"/>
</dbReference>
<protein>
    <submittedName>
        <fullName evidence="2">Zinc finger MYM-type protein 1</fullName>
    </submittedName>
</protein>